<dbReference type="AlphaFoldDB" id="Q0AM18"/>
<organism evidence="1 2">
    <name type="scientific">Maricaulis maris (strain MCS10)</name>
    <name type="common">Caulobacter maris</name>
    <dbReference type="NCBI Taxonomy" id="394221"/>
    <lineage>
        <taxon>Bacteria</taxon>
        <taxon>Pseudomonadati</taxon>
        <taxon>Pseudomonadota</taxon>
        <taxon>Alphaproteobacteria</taxon>
        <taxon>Maricaulales</taxon>
        <taxon>Maricaulaceae</taxon>
        <taxon>Maricaulis</taxon>
    </lineage>
</organism>
<name>Q0AM18_MARMM</name>
<accession>Q0AM18</accession>
<dbReference type="KEGG" id="mmr:Mmar10_2383"/>
<dbReference type="EMBL" id="CP000449">
    <property type="protein sequence ID" value="ABI66675.1"/>
    <property type="molecule type" value="Genomic_DNA"/>
</dbReference>
<dbReference type="HOGENOM" id="CLU_1119122_0_0_5"/>
<reference evidence="1 2" key="1">
    <citation type="submission" date="2006-08" db="EMBL/GenBank/DDBJ databases">
        <title>Complete sequence of Maricaulis maris MCS10.</title>
        <authorList>
            <consortium name="US DOE Joint Genome Institute"/>
            <person name="Copeland A."/>
            <person name="Lucas S."/>
            <person name="Lapidus A."/>
            <person name="Barry K."/>
            <person name="Detter J.C."/>
            <person name="Glavina del Rio T."/>
            <person name="Hammon N."/>
            <person name="Israni S."/>
            <person name="Dalin E."/>
            <person name="Tice H."/>
            <person name="Pitluck S."/>
            <person name="Saunders E."/>
            <person name="Brettin T."/>
            <person name="Bruce D."/>
            <person name="Han C."/>
            <person name="Tapia R."/>
            <person name="Gilna P."/>
            <person name="Schmutz J."/>
            <person name="Larimer F."/>
            <person name="Land M."/>
            <person name="Hauser L."/>
            <person name="Kyrpides N."/>
            <person name="Mikhailova N."/>
            <person name="Viollier P."/>
            <person name="Stephens C."/>
            <person name="Richardson P."/>
        </authorList>
    </citation>
    <scope>NUCLEOTIDE SEQUENCE [LARGE SCALE GENOMIC DNA]</scope>
    <source>
        <strain evidence="1 2">MCS10</strain>
    </source>
</reference>
<dbReference type="STRING" id="394221.Mmar10_2383"/>
<gene>
    <name evidence="1" type="ordered locus">Mmar10_2383</name>
</gene>
<protein>
    <recommendedName>
        <fullName evidence="3">DUF4908 domain-containing protein</fullName>
    </recommendedName>
</protein>
<evidence type="ECO:0000313" key="1">
    <source>
        <dbReference type="EMBL" id="ABI66675.1"/>
    </source>
</evidence>
<dbReference type="Proteomes" id="UP000001964">
    <property type="component" value="Chromosome"/>
</dbReference>
<dbReference type="InterPro" id="IPR032591">
    <property type="entry name" value="DUF4908"/>
</dbReference>
<proteinExistence type="predicted"/>
<evidence type="ECO:0000313" key="2">
    <source>
        <dbReference type="Proteomes" id="UP000001964"/>
    </source>
</evidence>
<dbReference type="OrthoDB" id="7170995at2"/>
<evidence type="ECO:0008006" key="3">
    <source>
        <dbReference type="Google" id="ProtNLM"/>
    </source>
</evidence>
<keyword evidence="2" id="KW-1185">Reference proteome</keyword>
<dbReference type="Pfam" id="PF16252">
    <property type="entry name" value="DUF4908"/>
    <property type="match status" value="1"/>
</dbReference>
<sequence precursor="true">MRVGMTRWLIAILIAALAAGAATGMQNPLRDRLLRNERTQQVSGWFQRADTGEFFLFDRSGDAALLQERDAPDSEVLVLYPDRAPGGGTAFITDTGREVIRLTGLGGATYFPRTSPDGVIADFASPAGALAPPPRSPDEVRERAEELASEMAAALDRSISITYAPAPRAGLGVQYDTLHVIARAFDAVRGERRRLRGVEHVRIDLGETPAAYRQESTLVVVIAPLLGYSGRPSSEFIGQVLLSDPGAI</sequence>